<dbReference type="EMBL" id="MHQY01000044">
    <property type="protein sequence ID" value="OHA12688.1"/>
    <property type="molecule type" value="Genomic_DNA"/>
</dbReference>
<evidence type="ECO:0000313" key="2">
    <source>
        <dbReference type="Proteomes" id="UP000177171"/>
    </source>
</evidence>
<evidence type="ECO:0000313" key="1">
    <source>
        <dbReference type="EMBL" id="OHA12688.1"/>
    </source>
</evidence>
<proteinExistence type="predicted"/>
<dbReference type="AlphaFoldDB" id="A0A1G2LM33"/>
<dbReference type="InterPro" id="IPR015797">
    <property type="entry name" value="NUDIX_hydrolase-like_dom_sf"/>
</dbReference>
<dbReference type="Gene3D" id="3.40.50.450">
    <property type="match status" value="1"/>
</dbReference>
<gene>
    <name evidence="1" type="ORF">A3G49_00235</name>
</gene>
<dbReference type="InterPro" id="IPR039470">
    <property type="entry name" value="Nuc_deoxyri_tr2"/>
</dbReference>
<organism evidence="1 2">
    <name type="scientific">Candidatus Sungbacteria bacterium RIFCSPLOWO2_12_FULL_41_11</name>
    <dbReference type="NCBI Taxonomy" id="1802286"/>
    <lineage>
        <taxon>Bacteria</taxon>
        <taxon>Candidatus Sungiibacteriota</taxon>
    </lineage>
</organism>
<dbReference type="Proteomes" id="UP000177171">
    <property type="component" value="Unassembled WGS sequence"/>
</dbReference>
<sequence>MQIVYTGEPFPEKTVKSIFLAGPTPRTPDVKSWRPEALEILKKLDYNGHVFDPEYKEGPREVKEYEYEGQTDWETKGLNQADIIVFWVPRNLETMPAFTTNVEWGTWADSGKVVFGAPPEAPKNKYLKLMAEKYSVPQFETLEETLACAVNYLGKGAERTGGECKVPLYIWETESFQAWYKNLLKAGNQLKDAGVLWTDRRGPKKDSIFAWGMEAKIYIASENRYKTNDIVITRRDISSAVLWKKDRFNLLNSGIVLVKEFRSPGRTSDGFIHELPGGSAFKNNVEPIILAAEEIFEETGLHFEPSRLKPHGSRQLTGTFSTHHAHLFSINLTELELAWYKKLVELKEPLGNQNDSERTYIEVKTLKEILSEKLADWSTLGMIMQVISEN</sequence>
<accession>A0A1G2LM33</accession>
<dbReference type="Gene3D" id="3.90.79.10">
    <property type="entry name" value="Nucleoside Triphosphate Pyrophosphohydrolase"/>
    <property type="match status" value="1"/>
</dbReference>
<protein>
    <recommendedName>
        <fullName evidence="3">Nudix hydrolase domain-containing protein</fullName>
    </recommendedName>
</protein>
<dbReference type="SUPFAM" id="SSF55811">
    <property type="entry name" value="Nudix"/>
    <property type="match status" value="1"/>
</dbReference>
<evidence type="ECO:0008006" key="3">
    <source>
        <dbReference type="Google" id="ProtNLM"/>
    </source>
</evidence>
<comment type="caution">
    <text evidence="1">The sequence shown here is derived from an EMBL/GenBank/DDBJ whole genome shotgun (WGS) entry which is preliminary data.</text>
</comment>
<dbReference type="Pfam" id="PF15891">
    <property type="entry name" value="Nuc_deoxyri_tr2"/>
    <property type="match status" value="1"/>
</dbReference>
<name>A0A1G2LM33_9BACT</name>
<reference evidence="1 2" key="1">
    <citation type="journal article" date="2016" name="Nat. Commun.">
        <title>Thousands of microbial genomes shed light on interconnected biogeochemical processes in an aquifer system.</title>
        <authorList>
            <person name="Anantharaman K."/>
            <person name="Brown C.T."/>
            <person name="Hug L.A."/>
            <person name="Sharon I."/>
            <person name="Castelle C.J."/>
            <person name="Probst A.J."/>
            <person name="Thomas B.C."/>
            <person name="Singh A."/>
            <person name="Wilkins M.J."/>
            <person name="Karaoz U."/>
            <person name="Brodie E.L."/>
            <person name="Williams K.H."/>
            <person name="Hubbard S.S."/>
            <person name="Banfield J.F."/>
        </authorList>
    </citation>
    <scope>NUCLEOTIDE SEQUENCE [LARGE SCALE GENOMIC DNA]</scope>
</reference>